<name>A0A2D2CYA2_METT3</name>
<reference evidence="3" key="1">
    <citation type="submission" date="2017-10" db="EMBL/GenBank/DDBJ databases">
        <title>Completed PacBio SMRT sequence of Methylosinus trichosporium OB3b reveals presence of a third large plasmid.</title>
        <authorList>
            <person name="Charles T.C."/>
            <person name="Lynch M.D.J."/>
            <person name="Heil J.R."/>
            <person name="Cheng J."/>
        </authorList>
    </citation>
    <scope>NUCLEOTIDE SEQUENCE [LARGE SCALE GENOMIC DNA]</scope>
    <source>
        <strain evidence="3">OB3b</strain>
    </source>
</reference>
<organism evidence="2 3">
    <name type="scientific">Methylosinus trichosporium (strain ATCC 35070 / NCIMB 11131 / UNIQEM 75 / OB3b)</name>
    <dbReference type="NCBI Taxonomy" id="595536"/>
    <lineage>
        <taxon>Bacteria</taxon>
        <taxon>Pseudomonadati</taxon>
        <taxon>Pseudomonadota</taxon>
        <taxon>Alphaproteobacteria</taxon>
        <taxon>Hyphomicrobiales</taxon>
        <taxon>Methylocystaceae</taxon>
        <taxon>Methylosinus</taxon>
    </lineage>
</organism>
<gene>
    <name evidence="2" type="ORF">CQW49_07185</name>
</gene>
<evidence type="ECO:0000313" key="3">
    <source>
        <dbReference type="Proteomes" id="UP000230709"/>
    </source>
</evidence>
<dbReference type="KEGG" id="mtw:CQW49_07185"/>
<proteinExistence type="predicted"/>
<dbReference type="EMBL" id="CP023737">
    <property type="protein sequence ID" value="ATQ67696.1"/>
    <property type="molecule type" value="Genomic_DNA"/>
</dbReference>
<evidence type="ECO:0000313" key="2">
    <source>
        <dbReference type="EMBL" id="ATQ67696.1"/>
    </source>
</evidence>
<protein>
    <submittedName>
        <fullName evidence="2">Uncharacterized protein</fullName>
    </submittedName>
</protein>
<sequence>MIGVRWPVTAAPSDKPLAARALWKAQKYWSLRRRRLRIPDRQQSAAGGARDQLDSRRTAEGIASTSIGQGIDTDGGDGT</sequence>
<accession>A0A2D2CYA2</accession>
<dbReference type="AlphaFoldDB" id="A0A2D2CYA2"/>
<keyword evidence="3" id="KW-1185">Reference proteome</keyword>
<feature type="region of interest" description="Disordered" evidence="1">
    <location>
        <begin position="39"/>
        <end position="79"/>
    </location>
</feature>
<dbReference type="Proteomes" id="UP000230709">
    <property type="component" value="Chromosome"/>
</dbReference>
<evidence type="ECO:0000256" key="1">
    <source>
        <dbReference type="SAM" id="MobiDB-lite"/>
    </source>
</evidence>